<organism evidence="2 3">
    <name type="scientific">Salinirubellus salinus</name>
    <dbReference type="NCBI Taxonomy" id="1364945"/>
    <lineage>
        <taxon>Archaea</taxon>
        <taxon>Methanobacteriati</taxon>
        <taxon>Methanobacteriota</taxon>
        <taxon>Stenosarchaea group</taxon>
        <taxon>Halobacteria</taxon>
        <taxon>Halobacteriales</taxon>
        <taxon>Natronomonadaceae</taxon>
        <taxon>Salinirubellus</taxon>
    </lineage>
</organism>
<evidence type="ECO:0000313" key="2">
    <source>
        <dbReference type="EMBL" id="UWM53195.1"/>
    </source>
</evidence>
<dbReference type="RefSeq" id="WP_260592190.1">
    <property type="nucleotide sequence ID" value="NZ_CP104003.1"/>
</dbReference>
<feature type="transmembrane region" description="Helical" evidence="1">
    <location>
        <begin position="141"/>
        <end position="159"/>
    </location>
</feature>
<proteinExistence type="predicted"/>
<feature type="transmembrane region" description="Helical" evidence="1">
    <location>
        <begin position="81"/>
        <end position="104"/>
    </location>
</feature>
<keyword evidence="3" id="KW-1185">Reference proteome</keyword>
<dbReference type="Proteomes" id="UP001057580">
    <property type="component" value="Chromosome"/>
</dbReference>
<evidence type="ECO:0000256" key="1">
    <source>
        <dbReference type="SAM" id="Phobius"/>
    </source>
</evidence>
<dbReference type="GeneID" id="74943499"/>
<keyword evidence="1" id="KW-0472">Membrane</keyword>
<keyword evidence="1" id="KW-0812">Transmembrane</keyword>
<accession>A0A9E7R022</accession>
<dbReference type="KEGG" id="ssai:N0B31_13715"/>
<evidence type="ECO:0000313" key="3">
    <source>
        <dbReference type="Proteomes" id="UP001057580"/>
    </source>
</evidence>
<feature type="transmembrane region" description="Helical" evidence="1">
    <location>
        <begin position="47"/>
        <end position="69"/>
    </location>
</feature>
<gene>
    <name evidence="2" type="ORF">N0B31_13715</name>
</gene>
<dbReference type="AlphaFoldDB" id="A0A9E7R022"/>
<reference evidence="2" key="1">
    <citation type="submission" date="2022-09" db="EMBL/GenBank/DDBJ databases">
        <title>Diverse halophilic archaea isolated from saline environments.</title>
        <authorList>
            <person name="Cui H.-L."/>
        </authorList>
    </citation>
    <scope>NUCLEOTIDE SEQUENCE</scope>
    <source>
        <strain evidence="2">ZS-35-S2</strain>
    </source>
</reference>
<keyword evidence="1" id="KW-1133">Transmembrane helix</keyword>
<name>A0A9E7R022_9EURY</name>
<protein>
    <submittedName>
        <fullName evidence="2">Uncharacterized protein</fullName>
    </submittedName>
</protein>
<sequence>MSLRCVNDGDDATGVCGVCGSPLCTACQSERRDSRLATYTSGAGLRLALAVAVLVGPFLLLNVVFPNAVLIGSRALFGRSLFLKAGLVNSGYVLGLALLFSVWYRPHDSLLNVRVLDREGTARILCEDCVGDVQSQRVLHLGVQLVAGLLALGGVYLVFTSGLADDLWVVALGGAVYVVRDEIVLGIGALTGETDA</sequence>
<dbReference type="EMBL" id="CP104003">
    <property type="protein sequence ID" value="UWM53195.1"/>
    <property type="molecule type" value="Genomic_DNA"/>
</dbReference>